<sequence length="416" mass="45203">MNTYVILLALFGVVVLFTAWLPLLLKDFPLSLPMICIAFGTLFVWTPLSTIVGSNPLDSRYMTEKVTELAVIISLMGAGLKIDRPLGWRSWMTTWRLLIISMPLTIAAIAVLGWSVLELGLASALLLGSALAPTDPVLASDVQVGPPQSGEDGEVRFSLTSEAGLNDGLSFPFVHLAIALALASQAGNPWFQNWLLVDVLWRLSAGVGLGWLTGKLLGILTFRLPKRAKLARTGDGFVALGITCLSYGLIEMAHGYGFVGVFVTALTLRSAERGSDYHTNLHDFAEQIERLLMMVVLVCFGAAIAEGTVFRAFDWKVAAVALTIIFFVRPVAGWLGLIGSEVPGREKAVIAIFGIRGLGSFYYMAYATGHAAFDRTDVLWVTVSFVVLVSIILHGMAVTPVMRGLERRRRFVARDL</sequence>
<organism evidence="1 2">
    <name type="scientific">Phyllobacterium zundukense</name>
    <dbReference type="NCBI Taxonomy" id="1867719"/>
    <lineage>
        <taxon>Bacteria</taxon>
        <taxon>Pseudomonadati</taxon>
        <taxon>Pseudomonadota</taxon>
        <taxon>Alphaproteobacteria</taxon>
        <taxon>Hyphomicrobiales</taxon>
        <taxon>Phyllobacteriaceae</taxon>
        <taxon>Phyllobacterium</taxon>
    </lineage>
</organism>
<geneLocation type="plasmid" evidence="1 2">
    <name>p_unnamed1</name>
</geneLocation>
<protein>
    <submittedName>
        <fullName evidence="1">Cation:proton antiporter</fullName>
    </submittedName>
</protein>
<dbReference type="Proteomes" id="UP001061991">
    <property type="component" value="Plasmid p_unnamed1"/>
</dbReference>
<proteinExistence type="predicted"/>
<dbReference type="EMBL" id="CP104972">
    <property type="protein sequence ID" value="UXN59204.1"/>
    <property type="molecule type" value="Genomic_DNA"/>
</dbReference>
<keyword evidence="2" id="KW-1185">Reference proteome</keyword>
<evidence type="ECO:0000313" key="2">
    <source>
        <dbReference type="Proteomes" id="UP001061991"/>
    </source>
</evidence>
<gene>
    <name evidence="1" type="ORF">N8E88_09405</name>
</gene>
<accession>A0ACD4D095</accession>
<keyword evidence="1" id="KW-0614">Plasmid</keyword>
<name>A0ACD4D095_9HYPH</name>
<reference evidence="1" key="1">
    <citation type="submission" date="2022-09" db="EMBL/GenBank/DDBJ databases">
        <title>Interaction between co-microsymbionts with complementary sets of symbiotic genes in legume-rhizobium systems.</title>
        <authorList>
            <person name="Safronova V."/>
            <person name="Sazanova A."/>
            <person name="Afonin A."/>
            <person name="Chirak E."/>
        </authorList>
    </citation>
    <scope>NUCLEOTIDE SEQUENCE</scope>
    <source>
        <strain evidence="1">A18/3m</strain>
    </source>
</reference>
<evidence type="ECO:0000313" key="1">
    <source>
        <dbReference type="EMBL" id="UXN59204.1"/>
    </source>
</evidence>